<feature type="compositionally biased region" description="Polar residues" evidence="1">
    <location>
        <begin position="52"/>
        <end position="61"/>
    </location>
</feature>
<gene>
    <name evidence="2" type="ORF">Adt_28521</name>
</gene>
<evidence type="ECO:0000313" key="2">
    <source>
        <dbReference type="EMBL" id="KAL2492893.1"/>
    </source>
</evidence>
<feature type="region of interest" description="Disordered" evidence="1">
    <location>
        <begin position="331"/>
        <end position="390"/>
    </location>
</feature>
<dbReference type="Proteomes" id="UP001604336">
    <property type="component" value="Unassembled WGS sequence"/>
</dbReference>
<sequence length="390" mass="41275">MHALPKEDIFAQKFSLKSLSHWDSATEQLVPPKEHSFAQVPLPLGLGHLPDCSSQGTQPRSRASPPGTRPLSSLFLPRNTASLKCLPPGTQPPSSLFLLKNTASLKASPTRTRPPSSLFLPRNTASLKCLPHWDSATKQLILPKEHSLAQVPLPLGLDHLAACSKKHSLAQVPIPLGLGHQPACSSQGTQPRSSASPTGTRPPSDLFLPRNTASLKCLSHWDSATKQLVPLKEHSLAQVPLPLGLGHLPACSKEHSLAQEHNLALSASSHWDSVHPSSLFLLKNTASLKASPLGLCPPSSLFLPRNTASLKGLLPLGLDLQEACSSQGNTAFAQGPLPTGTTAPRTCSSQGTQLAQSASSTGTRPPCSLFLLQETQPRSRPSPPGDSASK</sequence>
<dbReference type="EMBL" id="JBFOLK010000008">
    <property type="protein sequence ID" value="KAL2492893.1"/>
    <property type="molecule type" value="Genomic_DNA"/>
</dbReference>
<name>A0ABD1RYW7_9LAMI</name>
<dbReference type="AlphaFoldDB" id="A0ABD1RYW7"/>
<evidence type="ECO:0000313" key="3">
    <source>
        <dbReference type="Proteomes" id="UP001604336"/>
    </source>
</evidence>
<reference evidence="3" key="1">
    <citation type="submission" date="2024-07" db="EMBL/GenBank/DDBJ databases">
        <title>Two chromosome-level genome assemblies of Korean endemic species Abeliophyllum distichum and Forsythia ovata (Oleaceae).</title>
        <authorList>
            <person name="Jang H."/>
        </authorList>
    </citation>
    <scope>NUCLEOTIDE SEQUENCE [LARGE SCALE GENOMIC DNA]</scope>
</reference>
<organism evidence="2 3">
    <name type="scientific">Abeliophyllum distichum</name>
    <dbReference type="NCBI Taxonomy" id="126358"/>
    <lineage>
        <taxon>Eukaryota</taxon>
        <taxon>Viridiplantae</taxon>
        <taxon>Streptophyta</taxon>
        <taxon>Embryophyta</taxon>
        <taxon>Tracheophyta</taxon>
        <taxon>Spermatophyta</taxon>
        <taxon>Magnoliopsida</taxon>
        <taxon>eudicotyledons</taxon>
        <taxon>Gunneridae</taxon>
        <taxon>Pentapetalae</taxon>
        <taxon>asterids</taxon>
        <taxon>lamiids</taxon>
        <taxon>Lamiales</taxon>
        <taxon>Oleaceae</taxon>
        <taxon>Forsythieae</taxon>
        <taxon>Abeliophyllum</taxon>
    </lineage>
</organism>
<feature type="region of interest" description="Disordered" evidence="1">
    <location>
        <begin position="181"/>
        <end position="206"/>
    </location>
</feature>
<keyword evidence="3" id="KW-1185">Reference proteome</keyword>
<comment type="caution">
    <text evidence="2">The sequence shown here is derived from an EMBL/GenBank/DDBJ whole genome shotgun (WGS) entry which is preliminary data.</text>
</comment>
<proteinExistence type="predicted"/>
<protein>
    <submittedName>
        <fullName evidence="2">Uncharacterized protein</fullName>
    </submittedName>
</protein>
<evidence type="ECO:0000256" key="1">
    <source>
        <dbReference type="SAM" id="MobiDB-lite"/>
    </source>
</evidence>
<feature type="compositionally biased region" description="Polar residues" evidence="1">
    <location>
        <begin position="183"/>
        <end position="201"/>
    </location>
</feature>
<feature type="compositionally biased region" description="Polar residues" evidence="1">
    <location>
        <begin position="339"/>
        <end position="363"/>
    </location>
</feature>
<feature type="region of interest" description="Disordered" evidence="1">
    <location>
        <begin position="47"/>
        <end position="73"/>
    </location>
</feature>
<accession>A0ABD1RYW7</accession>